<keyword evidence="2" id="KW-0808">Transferase</keyword>
<dbReference type="EMBL" id="FWFT01000002">
    <property type="protein sequence ID" value="SLN31441.1"/>
    <property type="molecule type" value="Genomic_DNA"/>
</dbReference>
<dbReference type="InterPro" id="IPR050396">
    <property type="entry name" value="Glycosyltr_51/Transpeptidase"/>
</dbReference>
<evidence type="ECO:0000259" key="3">
    <source>
        <dbReference type="Pfam" id="PF00912"/>
    </source>
</evidence>
<dbReference type="GO" id="GO:0030288">
    <property type="term" value="C:outer membrane-bounded periplasmic space"/>
    <property type="evidence" value="ECO:0007669"/>
    <property type="project" value="TreeGrafter"/>
</dbReference>
<feature type="domain" description="Glycosyl transferase family 51" evidence="3">
    <location>
        <begin position="52"/>
        <end position="188"/>
    </location>
</feature>
<dbReference type="Pfam" id="PF00912">
    <property type="entry name" value="Transgly"/>
    <property type="match status" value="1"/>
</dbReference>
<dbReference type="InterPro" id="IPR001264">
    <property type="entry name" value="Glyco_trans_51"/>
</dbReference>
<dbReference type="PANTHER" id="PTHR32282:SF33">
    <property type="entry name" value="PEPTIDOGLYCAN GLYCOSYLTRANSFERASE"/>
    <property type="match status" value="1"/>
</dbReference>
<dbReference type="AlphaFoldDB" id="A0A1Y5S795"/>
<comment type="pathway">
    <text evidence="1">Cell wall biogenesis; peptidoglycan biosynthesis.</text>
</comment>
<proteinExistence type="predicted"/>
<dbReference type="Gene3D" id="1.10.3810.10">
    <property type="entry name" value="Biosynthetic peptidoglycan transglycosylase-like"/>
    <property type="match status" value="1"/>
</dbReference>
<dbReference type="PANTHER" id="PTHR32282">
    <property type="entry name" value="BINDING PROTEIN TRANSPEPTIDASE, PUTATIVE-RELATED"/>
    <property type="match status" value="1"/>
</dbReference>
<name>A0A1Y5S795_9RHOB</name>
<evidence type="ECO:0000313" key="5">
    <source>
        <dbReference type="Proteomes" id="UP000193623"/>
    </source>
</evidence>
<evidence type="ECO:0000256" key="2">
    <source>
        <dbReference type="ARBA" id="ARBA00022679"/>
    </source>
</evidence>
<dbReference type="GO" id="GO:0009252">
    <property type="term" value="P:peptidoglycan biosynthetic process"/>
    <property type="evidence" value="ECO:0007669"/>
    <property type="project" value="TreeGrafter"/>
</dbReference>
<evidence type="ECO:0000256" key="1">
    <source>
        <dbReference type="ARBA" id="ARBA00004752"/>
    </source>
</evidence>
<accession>A0A1Y5S795</accession>
<evidence type="ECO:0000313" key="4">
    <source>
        <dbReference type="EMBL" id="SLN31441.1"/>
    </source>
</evidence>
<protein>
    <submittedName>
        <fullName evidence="4">Penicillin-binding protein 4</fullName>
    </submittedName>
</protein>
<dbReference type="Proteomes" id="UP000193623">
    <property type="component" value="Unassembled WGS sequence"/>
</dbReference>
<dbReference type="RefSeq" id="WP_085863890.1">
    <property type="nucleotide sequence ID" value="NZ_FWFT01000002.1"/>
</dbReference>
<dbReference type="GO" id="GO:0008955">
    <property type="term" value="F:peptidoglycan glycosyltransferase activity"/>
    <property type="evidence" value="ECO:0007669"/>
    <property type="project" value="TreeGrafter"/>
</dbReference>
<dbReference type="OrthoDB" id="7850041at2"/>
<dbReference type="InterPro" id="IPR023346">
    <property type="entry name" value="Lysozyme-like_dom_sf"/>
</dbReference>
<gene>
    <name evidence="4" type="primary">pbpD</name>
    <name evidence="4" type="ORF">PSJ8397_01453</name>
</gene>
<dbReference type="InterPro" id="IPR036950">
    <property type="entry name" value="PBP_transglycosylase"/>
</dbReference>
<dbReference type="SUPFAM" id="SSF53955">
    <property type="entry name" value="Lysozyme-like"/>
    <property type="match status" value="1"/>
</dbReference>
<sequence>MRLNGNQNVVRQNFSLKRQLASLNRDLEKVIFAIDEKVLDRIYFGHSHRITSDVLSEVQKAILMLEDRGFFAHRGFEFRAPLRILKRIISWKRLGAISTIDQQLVRIATGRYERTIRRKVREALLAFLLNAHRSKSQIFYAYIHDSYFGYRLEGCEMASSFIFSKPALSLSSHEACFIASLLARPLPKSVFEAIELEKKIRVITPEIIIRIGELQGLKWARAVNSRYQYALEILPSTPSSLRTR</sequence>
<organism evidence="4 5">
    <name type="scientific">Pseudooctadecabacter jejudonensis</name>
    <dbReference type="NCBI Taxonomy" id="1391910"/>
    <lineage>
        <taxon>Bacteria</taxon>
        <taxon>Pseudomonadati</taxon>
        <taxon>Pseudomonadota</taxon>
        <taxon>Alphaproteobacteria</taxon>
        <taxon>Rhodobacterales</taxon>
        <taxon>Paracoccaceae</taxon>
        <taxon>Pseudooctadecabacter</taxon>
    </lineage>
</organism>
<reference evidence="4 5" key="1">
    <citation type="submission" date="2017-03" db="EMBL/GenBank/DDBJ databases">
        <authorList>
            <person name="Afonso C.L."/>
            <person name="Miller P.J."/>
            <person name="Scott M.A."/>
            <person name="Spackman E."/>
            <person name="Goraichik I."/>
            <person name="Dimitrov K.M."/>
            <person name="Suarez D.L."/>
            <person name="Swayne D.E."/>
        </authorList>
    </citation>
    <scope>NUCLEOTIDE SEQUENCE [LARGE SCALE GENOMIC DNA]</scope>
    <source>
        <strain evidence="4 5">CECT 8397</strain>
    </source>
</reference>
<keyword evidence="5" id="KW-1185">Reference proteome</keyword>